<dbReference type="EMBL" id="AP022595">
    <property type="protein sequence ID" value="BBY61530.1"/>
    <property type="molecule type" value="Genomic_DNA"/>
</dbReference>
<dbReference type="AlphaFoldDB" id="A0A7I7SY30"/>
<dbReference type="Proteomes" id="UP000466445">
    <property type="component" value="Chromosome"/>
</dbReference>
<sequence length="86" mass="9943">MWMMNAIVDIGAHRAQGRQPWWYASAYQLFDQFLGATESDAVLAEWFVRRTSLLDSLYPTPSPRLLARAIQHNSRAWLAQRRAGDH</sequence>
<proteinExistence type="predicted"/>
<protein>
    <submittedName>
        <fullName evidence="1">Uncharacterized protein</fullName>
    </submittedName>
</protein>
<name>A0A7I7SY30_9MYCO</name>
<accession>A0A7I7SY30</accession>
<dbReference type="KEGG" id="msar:MSAR_46660"/>
<evidence type="ECO:0000313" key="2">
    <source>
        <dbReference type="Proteomes" id="UP000466445"/>
    </source>
</evidence>
<keyword evidence="2" id="KW-1185">Reference proteome</keyword>
<gene>
    <name evidence="1" type="ORF">MSAR_46660</name>
</gene>
<evidence type="ECO:0000313" key="1">
    <source>
        <dbReference type="EMBL" id="BBY61530.1"/>
    </source>
</evidence>
<dbReference type="RefSeq" id="WP_163700920.1">
    <property type="nucleotide sequence ID" value="NZ_AP022595.1"/>
</dbReference>
<reference evidence="1 2" key="1">
    <citation type="journal article" date="2019" name="Emerg. Microbes Infect.">
        <title>Comprehensive subspecies identification of 175 nontuberculous mycobacteria species based on 7547 genomic profiles.</title>
        <authorList>
            <person name="Matsumoto Y."/>
            <person name="Kinjo T."/>
            <person name="Motooka D."/>
            <person name="Nabeya D."/>
            <person name="Jung N."/>
            <person name="Uechi K."/>
            <person name="Horii T."/>
            <person name="Iida T."/>
            <person name="Fujita J."/>
            <person name="Nakamura S."/>
        </authorList>
    </citation>
    <scope>NUCLEOTIDE SEQUENCE [LARGE SCALE GENOMIC DNA]</scope>
    <source>
        <strain evidence="1 2">JCM 30395</strain>
    </source>
</reference>
<organism evidence="1 2">
    <name type="scientific">Mycolicibacterium sarraceniae</name>
    <dbReference type="NCBI Taxonomy" id="1534348"/>
    <lineage>
        <taxon>Bacteria</taxon>
        <taxon>Bacillati</taxon>
        <taxon>Actinomycetota</taxon>
        <taxon>Actinomycetes</taxon>
        <taxon>Mycobacteriales</taxon>
        <taxon>Mycobacteriaceae</taxon>
        <taxon>Mycolicibacterium</taxon>
    </lineage>
</organism>